<dbReference type="SUPFAM" id="SSF51338">
    <property type="entry name" value="Composite domain of metallo-dependent hydrolases"/>
    <property type="match status" value="1"/>
</dbReference>
<dbReference type="PANTHER" id="PTHR43135">
    <property type="entry name" value="ALPHA-D-RIBOSE 1-METHYLPHOSPHONATE 5-TRIPHOSPHATE DIPHOSPHATASE"/>
    <property type="match status" value="1"/>
</dbReference>
<name>W0AA32_9SPHN</name>
<gene>
    <name evidence="3" type="ORF">NX02_07260</name>
</gene>
<dbReference type="PATRIC" id="fig|1123269.5.peg.1408"/>
<proteinExistence type="predicted"/>
<dbReference type="Pfam" id="PF01979">
    <property type="entry name" value="Amidohydro_1"/>
    <property type="match status" value="1"/>
</dbReference>
<keyword evidence="4" id="KW-1185">Reference proteome</keyword>
<dbReference type="KEGG" id="ssan:NX02_07260"/>
<feature type="signal peptide" evidence="1">
    <location>
        <begin position="1"/>
        <end position="24"/>
    </location>
</feature>
<feature type="domain" description="Amidohydrolase-related" evidence="2">
    <location>
        <begin position="77"/>
        <end position="426"/>
    </location>
</feature>
<dbReference type="eggNOG" id="COG1228">
    <property type="taxonomic scope" value="Bacteria"/>
</dbReference>
<evidence type="ECO:0000313" key="4">
    <source>
        <dbReference type="Proteomes" id="UP000018851"/>
    </source>
</evidence>
<dbReference type="SUPFAM" id="SSF51556">
    <property type="entry name" value="Metallo-dependent hydrolases"/>
    <property type="match status" value="1"/>
</dbReference>
<dbReference type="HOGENOM" id="CLU_023620_2_2_5"/>
<dbReference type="EMBL" id="CP006644">
    <property type="protein sequence ID" value="AHE53178.1"/>
    <property type="molecule type" value="Genomic_DNA"/>
</dbReference>
<dbReference type="RefSeq" id="WP_025291446.1">
    <property type="nucleotide sequence ID" value="NZ_CP006644.1"/>
</dbReference>
<dbReference type="PANTHER" id="PTHR43135:SF3">
    <property type="entry name" value="ALPHA-D-RIBOSE 1-METHYLPHOSPHONATE 5-TRIPHOSPHATE DIPHOSPHATASE"/>
    <property type="match status" value="1"/>
</dbReference>
<accession>W0AA32</accession>
<evidence type="ECO:0000259" key="2">
    <source>
        <dbReference type="Pfam" id="PF01979"/>
    </source>
</evidence>
<evidence type="ECO:0000256" key="1">
    <source>
        <dbReference type="SAM" id="SignalP"/>
    </source>
</evidence>
<dbReference type="InterPro" id="IPR011059">
    <property type="entry name" value="Metal-dep_hydrolase_composite"/>
</dbReference>
<dbReference type="STRING" id="1123269.NX02_07260"/>
<evidence type="ECO:0000313" key="3">
    <source>
        <dbReference type="EMBL" id="AHE53178.1"/>
    </source>
</evidence>
<organism evidence="3 4">
    <name type="scientific">Sphingomonas sanxanigenens DSM 19645 = NX02</name>
    <dbReference type="NCBI Taxonomy" id="1123269"/>
    <lineage>
        <taxon>Bacteria</taxon>
        <taxon>Pseudomonadati</taxon>
        <taxon>Pseudomonadota</taxon>
        <taxon>Alphaproteobacteria</taxon>
        <taxon>Sphingomonadales</taxon>
        <taxon>Sphingomonadaceae</taxon>
        <taxon>Sphingomonas</taxon>
    </lineage>
</organism>
<dbReference type="Gene3D" id="3.20.20.140">
    <property type="entry name" value="Metal-dependent hydrolases"/>
    <property type="match status" value="1"/>
</dbReference>
<sequence length="437" mass="46190">MKKRFTTAALALGALLSTTAPALAKDVVIHAGTLIDGISTTPRTQVSIVIKDDKIVGIEKGFVTPAGAEVVDLAGSVVLPGLIDMHDHVSGGGSRRDKLRGTPEQQAFQATWNVRQILNGGFTTVRDVGGNMEVMAGLKNAINAGLIPGPRLWISGPAISPTGGHSDPSNGIDPRWERTDDWKMTVVDGPVEAMKAVRELHKRGADHIKIHSSGGVASVGDDPNLQLLRDDELKAIVDTAHSLNMKVASHAHGKAGIEAAVRAGVDSIEHGTYSDAATYKLMKERGTYMVPTLFAGKEIYDVAVTTPDKLPPTVADKAIAVTPTMVHNAVGAWKAGVKVALGTDQLGWRPHGENAKELEYMVAAGIPPMDAILAGTRNAADLLGRSNEVGSVQPGRYADIIAVTGDPTRDITILQKVQFVMKGGKVYKQDGKPLAFN</sequence>
<dbReference type="Gene3D" id="2.30.40.10">
    <property type="entry name" value="Urease, subunit C, domain 1"/>
    <property type="match status" value="2"/>
</dbReference>
<protein>
    <submittedName>
        <fullName evidence="3">Amidohydrolase</fullName>
    </submittedName>
</protein>
<dbReference type="InterPro" id="IPR006680">
    <property type="entry name" value="Amidohydro-rel"/>
</dbReference>
<dbReference type="InterPro" id="IPR051781">
    <property type="entry name" value="Metallo-dep_Hydrolase"/>
</dbReference>
<dbReference type="Proteomes" id="UP000018851">
    <property type="component" value="Chromosome"/>
</dbReference>
<reference evidence="3 4" key="1">
    <citation type="submission" date="2013-07" db="EMBL/GenBank/DDBJ databases">
        <title>Completed genome of Sphingomonas sanxanigenens NX02.</title>
        <authorList>
            <person name="Ma T."/>
            <person name="Huang H."/>
            <person name="Wu M."/>
            <person name="Li X."/>
            <person name="Li G."/>
        </authorList>
    </citation>
    <scope>NUCLEOTIDE SEQUENCE [LARGE SCALE GENOMIC DNA]</scope>
    <source>
        <strain evidence="3 4">NX02</strain>
    </source>
</reference>
<keyword evidence="1" id="KW-0732">Signal</keyword>
<dbReference type="GO" id="GO:0016810">
    <property type="term" value="F:hydrolase activity, acting on carbon-nitrogen (but not peptide) bonds"/>
    <property type="evidence" value="ECO:0007669"/>
    <property type="project" value="InterPro"/>
</dbReference>
<dbReference type="InterPro" id="IPR057744">
    <property type="entry name" value="OTAase-like"/>
</dbReference>
<dbReference type="AlphaFoldDB" id="W0AA32"/>
<dbReference type="OrthoDB" id="8098664at2"/>
<dbReference type="CDD" id="cd01299">
    <property type="entry name" value="Met_dep_hydrolase_A"/>
    <property type="match status" value="1"/>
</dbReference>
<keyword evidence="3" id="KW-0378">Hydrolase</keyword>
<dbReference type="InterPro" id="IPR032466">
    <property type="entry name" value="Metal_Hydrolase"/>
</dbReference>
<feature type="chain" id="PRO_5004785379" evidence="1">
    <location>
        <begin position="25"/>
        <end position="437"/>
    </location>
</feature>